<dbReference type="EMBL" id="FRDL01000004">
    <property type="protein sequence ID" value="SHN64477.1"/>
    <property type="molecule type" value="Genomic_DNA"/>
</dbReference>
<proteinExistence type="inferred from homology"/>
<dbReference type="AlphaFoldDB" id="A0A1M7T1G6"/>
<gene>
    <name evidence="2" type="ORF">SAMN05216200_10411</name>
</gene>
<dbReference type="PANTHER" id="PTHR42964">
    <property type="entry name" value="ENOYL-COA HYDRATASE"/>
    <property type="match status" value="1"/>
</dbReference>
<dbReference type="OrthoDB" id="9795613at2"/>
<dbReference type="Gene3D" id="3.90.226.10">
    <property type="entry name" value="2-enoyl-CoA Hydratase, Chain A, domain 1"/>
    <property type="match status" value="1"/>
</dbReference>
<dbReference type="CDD" id="cd06558">
    <property type="entry name" value="crotonase-like"/>
    <property type="match status" value="1"/>
</dbReference>
<comment type="similarity">
    <text evidence="1">Belongs to the enoyl-CoA hydratase/isomerase family.</text>
</comment>
<dbReference type="GO" id="GO:0008300">
    <property type="term" value="P:isoprenoid catabolic process"/>
    <property type="evidence" value="ECO:0007669"/>
    <property type="project" value="TreeGrafter"/>
</dbReference>
<dbReference type="GO" id="GO:0003824">
    <property type="term" value="F:catalytic activity"/>
    <property type="evidence" value="ECO:0007669"/>
    <property type="project" value="UniProtKB-ARBA"/>
</dbReference>
<dbReference type="STRING" id="1189325.SAMN04488119_10411"/>
<dbReference type="SUPFAM" id="SSF52096">
    <property type="entry name" value="ClpP/crotonase"/>
    <property type="match status" value="1"/>
</dbReference>
<evidence type="ECO:0000256" key="1">
    <source>
        <dbReference type="ARBA" id="ARBA00005254"/>
    </source>
</evidence>
<dbReference type="PANTHER" id="PTHR42964:SF1">
    <property type="entry name" value="POLYKETIDE BIOSYNTHESIS ENOYL-COA HYDRATASE PKSH-RELATED"/>
    <property type="match status" value="1"/>
</dbReference>
<dbReference type="RefSeq" id="WP_072746987.1">
    <property type="nucleotide sequence ID" value="NZ_FOHL01000004.1"/>
</dbReference>
<evidence type="ECO:0000313" key="2">
    <source>
        <dbReference type="EMBL" id="SHN64477.1"/>
    </source>
</evidence>
<organism evidence="2 3">
    <name type="scientific">Oceanicella actignis</name>
    <dbReference type="NCBI Taxonomy" id="1189325"/>
    <lineage>
        <taxon>Bacteria</taxon>
        <taxon>Pseudomonadati</taxon>
        <taxon>Pseudomonadota</taxon>
        <taxon>Alphaproteobacteria</taxon>
        <taxon>Rhodobacterales</taxon>
        <taxon>Paracoccaceae</taxon>
        <taxon>Oceanicella</taxon>
    </lineage>
</organism>
<keyword evidence="3" id="KW-1185">Reference proteome</keyword>
<dbReference type="InterPro" id="IPR014748">
    <property type="entry name" value="Enoyl-CoA_hydra_C"/>
</dbReference>
<dbReference type="InterPro" id="IPR029045">
    <property type="entry name" value="ClpP/crotonase-like_dom_sf"/>
</dbReference>
<dbReference type="InterPro" id="IPR001753">
    <property type="entry name" value="Enoyl-CoA_hydra/iso"/>
</dbReference>
<dbReference type="Pfam" id="PF00378">
    <property type="entry name" value="ECH_1"/>
    <property type="match status" value="1"/>
</dbReference>
<dbReference type="Proteomes" id="UP000184066">
    <property type="component" value="Unassembled WGS sequence"/>
</dbReference>
<evidence type="ECO:0000313" key="3">
    <source>
        <dbReference type="Proteomes" id="UP000184066"/>
    </source>
</evidence>
<dbReference type="InterPro" id="IPR051683">
    <property type="entry name" value="Enoyl-CoA_Hydratase/Isomerase"/>
</dbReference>
<sequence>MARSEIEIERDGPWRTVWLSRPQARNALTPQMAAQLREACAAMVAEGARGLTLRGRGGVFCAGGDLKGFAAALDGGMDRAAAERMSREAARLFDEIDALPILVVAAVEGAAAAGGVGLMCVADVAIAAEDARLALTETRLGLSPAQIAPFVLRRTGPAAARRLMLTGAALDAREAQRLGLVDQAVPADRLDAALAAVRAQALAAAPGAVAETKALLRALPGLERAAQIERAARGFACLLTGDEAREGLAAFAARRKPRWAVAAPEE</sequence>
<protein>
    <submittedName>
        <fullName evidence="2">Methylglutaconyl-CoA hydratase/isohexenylglutaconyl-CoA hydratase</fullName>
    </submittedName>
</protein>
<name>A0A1M7T1G6_9RHOB</name>
<dbReference type="Gene3D" id="1.10.12.10">
    <property type="entry name" value="Lyase 2-enoyl-coa Hydratase, Chain A, domain 2"/>
    <property type="match status" value="1"/>
</dbReference>
<reference evidence="2 3" key="1">
    <citation type="submission" date="2016-12" db="EMBL/GenBank/DDBJ databases">
        <authorList>
            <person name="Song W.-J."/>
            <person name="Kurnit D.M."/>
        </authorList>
    </citation>
    <scope>NUCLEOTIDE SEQUENCE [LARGE SCALE GENOMIC DNA]</scope>
    <source>
        <strain evidence="2 3">CGMCC 1.10808</strain>
    </source>
</reference>
<accession>A0A1M7T1G6</accession>